<accession>A0A3P8Q3A5</accession>
<evidence type="ECO:0000256" key="14">
    <source>
        <dbReference type="RuleBase" id="RU363047"/>
    </source>
</evidence>
<dbReference type="STRING" id="8154.ENSACLP00000023823"/>
<evidence type="ECO:0000256" key="10">
    <source>
        <dbReference type="ARBA" id="ARBA00023170"/>
    </source>
</evidence>
<dbReference type="Ensembl" id="ENSACLT00000024394.2">
    <property type="protein sequence ID" value="ENSACLP00000023823.2"/>
    <property type="gene ID" value="ENSACLG00000016206.2"/>
</dbReference>
<keyword evidence="4 13" id="KW-0812">Transmembrane</keyword>
<protein>
    <recommendedName>
        <fullName evidence="14">Olfactory receptor</fullName>
    </recommendedName>
</protein>
<evidence type="ECO:0000256" key="8">
    <source>
        <dbReference type="ARBA" id="ARBA00023136"/>
    </source>
</evidence>
<feature type="transmembrane region" description="Helical" evidence="14">
    <location>
        <begin position="245"/>
        <end position="266"/>
    </location>
</feature>
<dbReference type="OMA" id="LHCVDSK"/>
<keyword evidence="5 14" id="KW-0552">Olfaction</keyword>
<feature type="transmembrane region" description="Helical" evidence="14">
    <location>
        <begin position="200"/>
        <end position="224"/>
    </location>
</feature>
<feature type="transmembrane region" description="Helical" evidence="14">
    <location>
        <begin position="75"/>
        <end position="92"/>
    </location>
</feature>
<keyword evidence="9" id="KW-1015">Disulfide bond</keyword>
<evidence type="ECO:0000256" key="1">
    <source>
        <dbReference type="ARBA" id="ARBA00004651"/>
    </source>
</evidence>
<evidence type="ECO:0000313" key="17">
    <source>
        <dbReference type="Proteomes" id="UP000265100"/>
    </source>
</evidence>
<dbReference type="InterPro" id="IPR017452">
    <property type="entry name" value="GPCR_Rhodpsn_7TM"/>
</dbReference>
<evidence type="ECO:0000256" key="7">
    <source>
        <dbReference type="ARBA" id="ARBA00023040"/>
    </source>
</evidence>
<dbReference type="GO" id="GO:0004930">
    <property type="term" value="F:G protein-coupled receptor activity"/>
    <property type="evidence" value="ECO:0007669"/>
    <property type="project" value="UniProtKB-KW"/>
</dbReference>
<comment type="subcellular location">
    <subcellularLocation>
        <location evidence="1 14">Cell membrane</location>
        <topology evidence="1 14">Multi-pass membrane protein</topology>
    </subcellularLocation>
</comment>
<dbReference type="InterPro" id="IPR000276">
    <property type="entry name" value="GPCR_Rhodpsn"/>
</dbReference>
<evidence type="ECO:0000256" key="2">
    <source>
        <dbReference type="ARBA" id="ARBA00022475"/>
    </source>
</evidence>
<evidence type="ECO:0000256" key="5">
    <source>
        <dbReference type="ARBA" id="ARBA00022725"/>
    </source>
</evidence>
<dbReference type="PANTHER" id="PTHR26451">
    <property type="entry name" value="G_PROTEIN_RECEP_F1_2 DOMAIN-CONTAINING PROTEIN"/>
    <property type="match status" value="1"/>
</dbReference>
<dbReference type="SUPFAM" id="SSF81321">
    <property type="entry name" value="Family A G protein-coupled receptor-like"/>
    <property type="match status" value="1"/>
</dbReference>
<feature type="transmembrane region" description="Helical" evidence="14">
    <location>
        <begin position="154"/>
        <end position="180"/>
    </location>
</feature>
<keyword evidence="7 13" id="KW-0297">G-protein coupled receptor</keyword>
<sequence>YYRFIYNYSQVTAPFTPLTSSRVPFVWSAEAPVAFSKYFYFFIMFTLYILITCSNSIIIYLILIHKNLHKPMYTFIAALLLNVVIYATTIYPKLLIDFLSKKQIISYSACLFQFSIIYSLGSSEFVLLAAIAYDRYMAICKPLQYPTIMRKSTVSIFLVIAWLVPVFVTVRHAKLCSFYLNETFCNNRIYTFQCVRSELFAAFALVCLLDLGILPLLFILYTYTKIFLMSYRSCKEIRKKAAETCLPHLTVLITFSCLGCYDVVIARVESDFPKTVRLIMTLQLALYHPLFNPFVYGLKMKEIFKHLKSFLTCTVFWTYRPHRPHVGLKPKS</sequence>
<dbReference type="PROSITE" id="PS00237">
    <property type="entry name" value="G_PROTEIN_RECEP_F1_1"/>
    <property type="match status" value="1"/>
</dbReference>
<keyword evidence="10 13" id="KW-0675">Receptor</keyword>
<dbReference type="PRINTS" id="PR00237">
    <property type="entry name" value="GPCRRHODOPSN"/>
</dbReference>
<dbReference type="GO" id="GO:0005549">
    <property type="term" value="F:odorant binding"/>
    <property type="evidence" value="ECO:0007669"/>
    <property type="project" value="TreeGrafter"/>
</dbReference>
<evidence type="ECO:0000256" key="13">
    <source>
        <dbReference type="RuleBase" id="RU000688"/>
    </source>
</evidence>
<organism evidence="16 17">
    <name type="scientific">Astatotilapia calliptera</name>
    <name type="common">Eastern happy</name>
    <name type="synonym">Chromis callipterus</name>
    <dbReference type="NCBI Taxonomy" id="8154"/>
    <lineage>
        <taxon>Eukaryota</taxon>
        <taxon>Metazoa</taxon>
        <taxon>Chordata</taxon>
        <taxon>Craniata</taxon>
        <taxon>Vertebrata</taxon>
        <taxon>Euteleostomi</taxon>
        <taxon>Actinopterygii</taxon>
        <taxon>Neopterygii</taxon>
        <taxon>Teleostei</taxon>
        <taxon>Neoteleostei</taxon>
        <taxon>Acanthomorphata</taxon>
        <taxon>Ovalentaria</taxon>
        <taxon>Cichlomorphae</taxon>
        <taxon>Cichliformes</taxon>
        <taxon>Cichlidae</taxon>
        <taxon>African cichlids</taxon>
        <taxon>Pseudocrenilabrinae</taxon>
        <taxon>Haplochromini</taxon>
        <taxon>Astatotilapia</taxon>
    </lineage>
</organism>
<dbReference type="Gene3D" id="1.20.1070.10">
    <property type="entry name" value="Rhodopsin 7-helix transmembrane proteins"/>
    <property type="match status" value="1"/>
</dbReference>
<reference evidence="16 17" key="1">
    <citation type="submission" date="2018-05" db="EMBL/GenBank/DDBJ databases">
        <authorList>
            <person name="Datahose"/>
        </authorList>
    </citation>
    <scope>NUCLEOTIDE SEQUENCE</scope>
</reference>
<evidence type="ECO:0000256" key="11">
    <source>
        <dbReference type="ARBA" id="ARBA00023180"/>
    </source>
</evidence>
<keyword evidence="11" id="KW-0325">Glycoprotein</keyword>
<evidence type="ECO:0000256" key="6">
    <source>
        <dbReference type="ARBA" id="ARBA00022989"/>
    </source>
</evidence>
<dbReference type="GeneTree" id="ENSGT01030000234640"/>
<keyword evidence="2 14" id="KW-1003">Cell membrane</keyword>
<evidence type="ECO:0000256" key="9">
    <source>
        <dbReference type="ARBA" id="ARBA00023157"/>
    </source>
</evidence>
<dbReference type="PANTHER" id="PTHR26451:SF847">
    <property type="entry name" value="ODORANT RECEPTOR-RELATED"/>
    <property type="match status" value="1"/>
</dbReference>
<keyword evidence="3 14" id="KW-0716">Sensory transduction</keyword>
<dbReference type="PRINTS" id="PR00245">
    <property type="entry name" value="OLFACTORYR"/>
</dbReference>
<feature type="transmembrane region" description="Helical" evidence="14">
    <location>
        <begin position="38"/>
        <end position="63"/>
    </location>
</feature>
<feature type="transmembrane region" description="Helical" evidence="14">
    <location>
        <begin position="278"/>
        <end position="298"/>
    </location>
</feature>
<dbReference type="AlphaFoldDB" id="A0A3P8Q3A5"/>
<dbReference type="Proteomes" id="UP000265100">
    <property type="component" value="Chromosome 16"/>
</dbReference>
<keyword evidence="12 13" id="KW-0807">Transducer</keyword>
<keyword evidence="17" id="KW-1185">Reference proteome</keyword>
<reference evidence="16" key="4">
    <citation type="submission" date="2025-09" db="UniProtKB">
        <authorList>
            <consortium name="Ensembl"/>
        </authorList>
    </citation>
    <scope>IDENTIFICATION</scope>
</reference>
<keyword evidence="6 14" id="KW-1133">Transmembrane helix</keyword>
<evidence type="ECO:0000256" key="4">
    <source>
        <dbReference type="ARBA" id="ARBA00022692"/>
    </source>
</evidence>
<proteinExistence type="inferred from homology"/>
<dbReference type="FunFam" id="1.20.1070.10:FF:000024">
    <property type="entry name" value="Olfactory receptor"/>
    <property type="match status" value="1"/>
</dbReference>
<feature type="transmembrane region" description="Helical" evidence="14">
    <location>
        <begin position="104"/>
        <end position="133"/>
    </location>
</feature>
<dbReference type="InterPro" id="IPR052921">
    <property type="entry name" value="GPCR1_Superfamily_Member"/>
</dbReference>
<keyword evidence="8 14" id="KW-0472">Membrane</keyword>
<dbReference type="PROSITE" id="PS50262">
    <property type="entry name" value="G_PROTEIN_RECEP_F1_2"/>
    <property type="match status" value="1"/>
</dbReference>
<evidence type="ECO:0000259" key="15">
    <source>
        <dbReference type="PROSITE" id="PS50262"/>
    </source>
</evidence>
<evidence type="ECO:0000313" key="16">
    <source>
        <dbReference type="Ensembl" id="ENSACLP00000023823.2"/>
    </source>
</evidence>
<reference evidence="16" key="3">
    <citation type="submission" date="2025-08" db="UniProtKB">
        <authorList>
            <consortium name="Ensembl"/>
        </authorList>
    </citation>
    <scope>IDENTIFICATION</scope>
</reference>
<name>A0A3P8Q3A5_ASTCA</name>
<feature type="domain" description="G-protein coupled receptors family 1 profile" evidence="15">
    <location>
        <begin position="54"/>
        <end position="296"/>
    </location>
</feature>
<comment type="similarity">
    <text evidence="13">Belongs to the G-protein coupled receptor 1 family.</text>
</comment>
<dbReference type="InterPro" id="IPR000725">
    <property type="entry name" value="Olfact_rcpt"/>
</dbReference>
<evidence type="ECO:0000256" key="3">
    <source>
        <dbReference type="ARBA" id="ARBA00022606"/>
    </source>
</evidence>
<evidence type="ECO:0000256" key="12">
    <source>
        <dbReference type="ARBA" id="ARBA00023224"/>
    </source>
</evidence>
<reference evidence="17" key="2">
    <citation type="submission" date="2023-03" db="EMBL/GenBank/DDBJ databases">
        <authorList>
            <consortium name="Wellcome Sanger Institute Data Sharing"/>
        </authorList>
    </citation>
    <scope>NUCLEOTIDE SEQUENCE [LARGE SCALE GENOMIC DNA]</scope>
</reference>
<dbReference type="Pfam" id="PF13853">
    <property type="entry name" value="7tm_4"/>
    <property type="match status" value="1"/>
</dbReference>
<dbReference type="GO" id="GO:0005886">
    <property type="term" value="C:plasma membrane"/>
    <property type="evidence" value="ECO:0007669"/>
    <property type="project" value="UniProtKB-SubCell"/>
</dbReference>
<dbReference type="GO" id="GO:0004984">
    <property type="term" value="F:olfactory receptor activity"/>
    <property type="evidence" value="ECO:0007669"/>
    <property type="project" value="InterPro"/>
</dbReference>